<comment type="subcellular location">
    <subcellularLocation>
        <location evidence="1 7">Cell membrane</location>
        <topology evidence="1 7">Multi-pass membrane protein</topology>
    </subcellularLocation>
</comment>
<evidence type="ECO:0000256" key="6">
    <source>
        <dbReference type="ARBA" id="ARBA00023136"/>
    </source>
</evidence>
<organism evidence="9 10">
    <name type="scientific">Candidatus Scatousia excrementigallinarum</name>
    <dbReference type="NCBI Taxonomy" id="2840935"/>
    <lineage>
        <taxon>Bacteria</taxon>
        <taxon>Candidatus Scatousia</taxon>
    </lineage>
</organism>
<feature type="transmembrane region" description="Helical" evidence="7">
    <location>
        <begin position="136"/>
        <end position="165"/>
    </location>
</feature>
<keyword evidence="6 7" id="KW-0472">Membrane</keyword>
<feature type="transmembrane region" description="Helical" evidence="7">
    <location>
        <begin position="247"/>
        <end position="269"/>
    </location>
</feature>
<feature type="transmembrane region" description="Helical" evidence="7">
    <location>
        <begin position="12"/>
        <end position="32"/>
    </location>
</feature>
<dbReference type="GO" id="GO:0055085">
    <property type="term" value="P:transmembrane transport"/>
    <property type="evidence" value="ECO:0007669"/>
    <property type="project" value="InterPro"/>
</dbReference>
<dbReference type="PANTHER" id="PTHR30465:SF0">
    <property type="entry name" value="OLIGOPEPTIDE TRANSPORT SYSTEM PERMEASE PROTEIN APPB"/>
    <property type="match status" value="1"/>
</dbReference>
<feature type="transmembrane region" description="Helical" evidence="7">
    <location>
        <begin position="289"/>
        <end position="314"/>
    </location>
</feature>
<evidence type="ECO:0000256" key="4">
    <source>
        <dbReference type="ARBA" id="ARBA00022692"/>
    </source>
</evidence>
<dbReference type="AlphaFoldDB" id="A0A9D1F119"/>
<name>A0A9D1F119_9BACT</name>
<dbReference type="CDD" id="cd06261">
    <property type="entry name" value="TM_PBP2"/>
    <property type="match status" value="1"/>
</dbReference>
<dbReference type="Proteomes" id="UP000823928">
    <property type="component" value="Unassembled WGS sequence"/>
</dbReference>
<comment type="caution">
    <text evidence="9">The sequence shown here is derived from an EMBL/GenBank/DDBJ whole genome shotgun (WGS) entry which is preliminary data.</text>
</comment>
<feature type="transmembrane region" description="Helical" evidence="7">
    <location>
        <begin position="185"/>
        <end position="204"/>
    </location>
</feature>
<dbReference type="InterPro" id="IPR000515">
    <property type="entry name" value="MetI-like"/>
</dbReference>
<evidence type="ECO:0000256" key="3">
    <source>
        <dbReference type="ARBA" id="ARBA00022475"/>
    </source>
</evidence>
<evidence type="ECO:0000256" key="2">
    <source>
        <dbReference type="ARBA" id="ARBA00022448"/>
    </source>
</evidence>
<evidence type="ECO:0000313" key="10">
    <source>
        <dbReference type="Proteomes" id="UP000823928"/>
    </source>
</evidence>
<keyword evidence="4 7" id="KW-0812">Transmembrane</keyword>
<evidence type="ECO:0000256" key="1">
    <source>
        <dbReference type="ARBA" id="ARBA00004651"/>
    </source>
</evidence>
<dbReference type="Gene3D" id="1.10.3720.10">
    <property type="entry name" value="MetI-like"/>
    <property type="match status" value="1"/>
</dbReference>
<reference evidence="9" key="2">
    <citation type="journal article" date="2021" name="PeerJ">
        <title>Extensive microbial diversity within the chicken gut microbiome revealed by metagenomics and culture.</title>
        <authorList>
            <person name="Gilroy R."/>
            <person name="Ravi A."/>
            <person name="Getino M."/>
            <person name="Pursley I."/>
            <person name="Horton D.L."/>
            <person name="Alikhan N.F."/>
            <person name="Baker D."/>
            <person name="Gharbi K."/>
            <person name="Hall N."/>
            <person name="Watson M."/>
            <person name="Adriaenssens E.M."/>
            <person name="Foster-Nyarko E."/>
            <person name="Jarju S."/>
            <person name="Secka A."/>
            <person name="Antonio M."/>
            <person name="Oren A."/>
            <person name="Chaudhuri R.R."/>
            <person name="La Ragione R."/>
            <person name="Hildebrand F."/>
            <person name="Pallen M.J."/>
        </authorList>
    </citation>
    <scope>NUCLEOTIDE SEQUENCE</scope>
    <source>
        <strain evidence="9">6276</strain>
    </source>
</reference>
<evidence type="ECO:0000256" key="7">
    <source>
        <dbReference type="RuleBase" id="RU363032"/>
    </source>
</evidence>
<dbReference type="InterPro" id="IPR035906">
    <property type="entry name" value="MetI-like_sf"/>
</dbReference>
<dbReference type="SUPFAM" id="SSF161098">
    <property type="entry name" value="MetI-like"/>
    <property type="match status" value="1"/>
</dbReference>
<dbReference type="GO" id="GO:0005886">
    <property type="term" value="C:plasma membrane"/>
    <property type="evidence" value="ECO:0007669"/>
    <property type="project" value="UniProtKB-SubCell"/>
</dbReference>
<sequence length="323" mass="35843">MQILIYILKRILQSIPLLIIVSIISFFIIRLSPVDPLAELRLNPSVSQETLQKETQRLGLDKPIIVQYGKWAKSFLKGDLGITSNGESVAAKLKERIPNTLLLTTIVIFLTWLVGIPLGVAAALNWKTPFDRILTVLTSVGMAIPSFFFAVLLLIFAVKTGWFPIGGLTSSNFLEMTFPQQVWDITHHLILPVTVLFTLSLAGLQRQMRANLLDVLDSDYVKFARAKGLNEFDVIYKHALRNAINPMITLLGFEFAGLLSGAALTEYVFQYPGLGRLILEAVLKSDINLVMASLMMGAIMLILGNLIADILLIITDPRIRVKA</sequence>
<feature type="transmembrane region" description="Helical" evidence="7">
    <location>
        <begin position="101"/>
        <end position="124"/>
    </location>
</feature>
<protein>
    <submittedName>
        <fullName evidence="9">ABC transporter permease</fullName>
    </submittedName>
</protein>
<gene>
    <name evidence="9" type="ORF">IAC10_10670</name>
</gene>
<feature type="domain" description="ABC transmembrane type-1" evidence="8">
    <location>
        <begin position="97"/>
        <end position="312"/>
    </location>
</feature>
<comment type="similarity">
    <text evidence="7">Belongs to the binding-protein-dependent transport system permease family.</text>
</comment>
<dbReference type="PANTHER" id="PTHR30465">
    <property type="entry name" value="INNER MEMBRANE ABC TRANSPORTER"/>
    <property type="match status" value="1"/>
</dbReference>
<dbReference type="PROSITE" id="PS50928">
    <property type="entry name" value="ABC_TM1"/>
    <property type="match status" value="1"/>
</dbReference>
<keyword evidence="5 7" id="KW-1133">Transmembrane helix</keyword>
<dbReference type="Pfam" id="PF00528">
    <property type="entry name" value="BPD_transp_1"/>
    <property type="match status" value="1"/>
</dbReference>
<evidence type="ECO:0000259" key="8">
    <source>
        <dbReference type="PROSITE" id="PS50928"/>
    </source>
</evidence>
<accession>A0A9D1F119</accession>
<dbReference type="InterPro" id="IPR045621">
    <property type="entry name" value="BPD_transp_1_N"/>
</dbReference>
<dbReference type="EMBL" id="DVIU01000211">
    <property type="protein sequence ID" value="HIS37072.1"/>
    <property type="molecule type" value="Genomic_DNA"/>
</dbReference>
<reference evidence="9" key="1">
    <citation type="submission" date="2020-10" db="EMBL/GenBank/DDBJ databases">
        <authorList>
            <person name="Gilroy R."/>
        </authorList>
    </citation>
    <scope>NUCLEOTIDE SEQUENCE</scope>
    <source>
        <strain evidence="9">6276</strain>
    </source>
</reference>
<evidence type="ECO:0000313" key="9">
    <source>
        <dbReference type="EMBL" id="HIS37072.1"/>
    </source>
</evidence>
<keyword evidence="2 7" id="KW-0813">Transport</keyword>
<proteinExistence type="inferred from homology"/>
<dbReference type="Pfam" id="PF19300">
    <property type="entry name" value="BPD_transp_1_N"/>
    <property type="match status" value="1"/>
</dbReference>
<evidence type="ECO:0000256" key="5">
    <source>
        <dbReference type="ARBA" id="ARBA00022989"/>
    </source>
</evidence>
<keyword evidence="3" id="KW-1003">Cell membrane</keyword>